<dbReference type="EMBL" id="FNOK01000005">
    <property type="protein sequence ID" value="SDW77928.1"/>
    <property type="molecule type" value="Genomic_DNA"/>
</dbReference>
<evidence type="ECO:0000313" key="3">
    <source>
        <dbReference type="Proteomes" id="UP000199529"/>
    </source>
</evidence>
<dbReference type="PANTHER" id="PTHR42305">
    <property type="entry name" value="MEMBRANE PROTEIN RV1733C-RELATED"/>
    <property type="match status" value="1"/>
</dbReference>
<name>A0A1H2WBN2_9PSEU</name>
<feature type="transmembrane region" description="Helical" evidence="1">
    <location>
        <begin position="34"/>
        <end position="54"/>
    </location>
</feature>
<sequence length="195" mass="20847">MRAGRNGSDLRCLIRRIFPGANPLRRRTDYFEPVALLLVALIAVATVVAALFVAQSELRGRLADVDREQAAKHQVVATVVAELGDAAGTAHRPVAVRWGQAPDEHFAVIQLPARAPAAGTVPVWLDQQGQPTSPPLTRAEATQAAGMAGASVLLGSALFTTVALMGARLIVTRRRLAAWAAEWEKVGPQWRNHAS</sequence>
<keyword evidence="3" id="KW-1185">Reference proteome</keyword>
<dbReference type="OrthoDB" id="3637369at2"/>
<evidence type="ECO:0000256" key="1">
    <source>
        <dbReference type="SAM" id="Phobius"/>
    </source>
</evidence>
<feature type="transmembrane region" description="Helical" evidence="1">
    <location>
        <begin position="144"/>
        <end position="167"/>
    </location>
</feature>
<accession>A0A1H2WBN2</accession>
<proteinExistence type="predicted"/>
<protein>
    <submittedName>
        <fullName evidence="2">Uncharacterized protein</fullName>
    </submittedName>
</protein>
<keyword evidence="1" id="KW-0472">Membrane</keyword>
<gene>
    <name evidence="2" type="ORF">SAMN05216215_1005113</name>
</gene>
<evidence type="ECO:0000313" key="2">
    <source>
        <dbReference type="EMBL" id="SDW77928.1"/>
    </source>
</evidence>
<dbReference type="Proteomes" id="UP000199529">
    <property type="component" value="Unassembled WGS sequence"/>
</dbReference>
<dbReference type="STRING" id="418495.SAMN05216215_1005113"/>
<keyword evidence="1" id="KW-1133">Transmembrane helix</keyword>
<dbReference type="PANTHER" id="PTHR42305:SF1">
    <property type="entry name" value="MEMBRANE PROTEIN RV1733C-RELATED"/>
    <property type="match status" value="1"/>
</dbReference>
<organism evidence="2 3">
    <name type="scientific">Saccharopolyspora shandongensis</name>
    <dbReference type="NCBI Taxonomy" id="418495"/>
    <lineage>
        <taxon>Bacteria</taxon>
        <taxon>Bacillati</taxon>
        <taxon>Actinomycetota</taxon>
        <taxon>Actinomycetes</taxon>
        <taxon>Pseudonocardiales</taxon>
        <taxon>Pseudonocardiaceae</taxon>
        <taxon>Saccharopolyspora</taxon>
    </lineage>
</organism>
<reference evidence="3" key="1">
    <citation type="submission" date="2016-10" db="EMBL/GenBank/DDBJ databases">
        <authorList>
            <person name="Varghese N."/>
            <person name="Submissions S."/>
        </authorList>
    </citation>
    <scope>NUCLEOTIDE SEQUENCE [LARGE SCALE GENOMIC DNA]</scope>
    <source>
        <strain evidence="3">CGMCC 4.3530</strain>
    </source>
</reference>
<dbReference type="RefSeq" id="WP_093262647.1">
    <property type="nucleotide sequence ID" value="NZ_FNOK01000005.1"/>
</dbReference>
<dbReference type="InterPro" id="IPR039708">
    <property type="entry name" value="MT1774/Rv1733c-like"/>
</dbReference>
<keyword evidence="1" id="KW-0812">Transmembrane</keyword>
<dbReference type="AlphaFoldDB" id="A0A1H2WBN2"/>